<sequence length="160" mass="17740">MAHLTTDPTNVARWVVVYPIYINSRKTLEQGRRLGVGYCCDSPTAQEVALVVKANLKLECILEWEKAYPRDFMQRGRVRVQLFDANKKPLNSGIPNRQTLLKYIALQINKIPNRTLPPTDDAAIFAQFVPTATTSSASATPPANASAGGNTNNKKNKKKK</sequence>
<reference evidence="7" key="1">
    <citation type="submission" date="2011-02" db="EMBL/GenBank/DDBJ databases">
        <title>The Genome Sequence of Capsaspora owczarzaki ATCC 30864.</title>
        <authorList>
            <person name="Russ C."/>
            <person name="Cuomo C."/>
            <person name="Burger G."/>
            <person name="Gray M.W."/>
            <person name="Holland P.W.H."/>
            <person name="King N."/>
            <person name="Lang F.B.F."/>
            <person name="Roger A.J."/>
            <person name="Ruiz-Trillo I."/>
            <person name="Young S.K."/>
            <person name="Zeng Q."/>
            <person name="Gargeya S."/>
            <person name="Alvarado L."/>
            <person name="Berlin A."/>
            <person name="Chapman S.B."/>
            <person name="Chen Z."/>
            <person name="Freedman E."/>
            <person name="Gellesch M."/>
            <person name="Goldberg J."/>
            <person name="Griggs A."/>
            <person name="Gujja S."/>
            <person name="Heilman E."/>
            <person name="Heiman D."/>
            <person name="Howarth C."/>
            <person name="Mehta T."/>
            <person name="Neiman D."/>
            <person name="Pearson M."/>
            <person name="Roberts A."/>
            <person name="Saif S."/>
            <person name="Shea T."/>
            <person name="Shenoy N."/>
            <person name="Sisk P."/>
            <person name="Stolte C."/>
            <person name="Sykes S."/>
            <person name="White J."/>
            <person name="Yandava C."/>
            <person name="Haas B."/>
            <person name="Nusbaum C."/>
            <person name="Birren B."/>
        </authorList>
    </citation>
    <scope>NUCLEOTIDE SEQUENCE</scope>
    <source>
        <strain evidence="7">ATCC 30864</strain>
    </source>
</reference>
<name>A0A0D2WHQ5_CAPO3</name>
<keyword evidence="4" id="KW-0687">Ribonucleoprotein</keyword>
<evidence type="ECO:0000313" key="7">
    <source>
        <dbReference type="Proteomes" id="UP000008743"/>
    </source>
</evidence>
<accession>A0A0D2WHQ5</accession>
<dbReference type="Proteomes" id="UP000008743">
    <property type="component" value="Unassembled WGS sequence"/>
</dbReference>
<keyword evidence="2" id="KW-0963">Cytoplasm</keyword>
<evidence type="ECO:0000313" key="6">
    <source>
        <dbReference type="EMBL" id="KJE89180.1"/>
    </source>
</evidence>
<organism evidence="6 7">
    <name type="scientific">Capsaspora owczarzaki (strain ATCC 30864)</name>
    <dbReference type="NCBI Taxonomy" id="595528"/>
    <lineage>
        <taxon>Eukaryota</taxon>
        <taxon>Filasterea</taxon>
        <taxon>Capsaspora</taxon>
    </lineage>
</organism>
<dbReference type="PANTHER" id="PTHR17453">
    <property type="entry name" value="SIGNAL RECOGNITION PARTICLE 19 KD PROTEIN"/>
    <property type="match status" value="1"/>
</dbReference>
<dbReference type="PhylomeDB" id="A0A0D2WHQ5"/>
<evidence type="ECO:0000256" key="2">
    <source>
        <dbReference type="ARBA" id="ARBA00022490"/>
    </source>
</evidence>
<evidence type="ECO:0000256" key="5">
    <source>
        <dbReference type="SAM" id="MobiDB-lite"/>
    </source>
</evidence>
<dbReference type="EMBL" id="KE346360">
    <property type="protein sequence ID" value="KJE89180.1"/>
    <property type="molecule type" value="Genomic_DNA"/>
</dbReference>
<dbReference type="AlphaFoldDB" id="A0A0D2WHQ5"/>
<keyword evidence="3" id="KW-0733">Signal recognition particle</keyword>
<evidence type="ECO:0000256" key="3">
    <source>
        <dbReference type="ARBA" id="ARBA00023135"/>
    </source>
</evidence>
<feature type="region of interest" description="Disordered" evidence="5">
    <location>
        <begin position="134"/>
        <end position="160"/>
    </location>
</feature>
<dbReference type="SUPFAM" id="SSF69695">
    <property type="entry name" value="SRP19"/>
    <property type="match status" value="1"/>
</dbReference>
<dbReference type="InterPro" id="IPR002778">
    <property type="entry name" value="Signal_recog_particle_SRP19"/>
</dbReference>
<proteinExistence type="predicted"/>
<dbReference type="STRING" id="595528.A0A0D2WHQ5"/>
<evidence type="ECO:0000256" key="1">
    <source>
        <dbReference type="ARBA" id="ARBA00004496"/>
    </source>
</evidence>
<dbReference type="Gene3D" id="3.30.56.30">
    <property type="entry name" value="Signal recognition particle, SRP19-like subunit"/>
    <property type="match status" value="1"/>
</dbReference>
<comment type="subcellular location">
    <subcellularLocation>
        <location evidence="1">Cytoplasm</location>
    </subcellularLocation>
</comment>
<keyword evidence="7" id="KW-1185">Reference proteome</keyword>
<gene>
    <name evidence="6" type="ORF">CAOG_000700</name>
</gene>
<feature type="compositionally biased region" description="Low complexity" evidence="5">
    <location>
        <begin position="134"/>
        <end position="147"/>
    </location>
</feature>
<protein>
    <recommendedName>
        <fullName evidence="8">Signal recognition particle 19 kDa protein</fullName>
    </recommendedName>
</protein>
<dbReference type="OMA" id="QMERWIC"/>
<dbReference type="GO" id="GO:0006617">
    <property type="term" value="P:SRP-dependent cotranslational protein targeting to membrane, signal sequence recognition"/>
    <property type="evidence" value="ECO:0007669"/>
    <property type="project" value="TreeGrafter"/>
</dbReference>
<dbReference type="GO" id="GO:0008312">
    <property type="term" value="F:7S RNA binding"/>
    <property type="evidence" value="ECO:0007669"/>
    <property type="project" value="InterPro"/>
</dbReference>
<dbReference type="RefSeq" id="XP_004365571.1">
    <property type="nucleotide sequence ID" value="XM_004365514.2"/>
</dbReference>
<evidence type="ECO:0000256" key="4">
    <source>
        <dbReference type="ARBA" id="ARBA00023274"/>
    </source>
</evidence>
<dbReference type="InParanoid" id="A0A0D2WHQ5"/>
<dbReference type="InterPro" id="IPR036521">
    <property type="entry name" value="SRP19-like_sf"/>
</dbReference>
<dbReference type="GO" id="GO:0005786">
    <property type="term" value="C:signal recognition particle, endoplasmic reticulum targeting"/>
    <property type="evidence" value="ECO:0007669"/>
    <property type="project" value="UniProtKB-KW"/>
</dbReference>
<dbReference type="PANTHER" id="PTHR17453:SF0">
    <property type="entry name" value="SIGNAL RECOGNITION PARTICLE 19 KDA PROTEIN"/>
    <property type="match status" value="1"/>
</dbReference>
<evidence type="ECO:0008006" key="8">
    <source>
        <dbReference type="Google" id="ProtNLM"/>
    </source>
</evidence>
<dbReference type="Pfam" id="PF01922">
    <property type="entry name" value="SRP19"/>
    <property type="match status" value="1"/>
</dbReference>
<dbReference type="OrthoDB" id="2190947at2759"/>
<dbReference type="eggNOG" id="KOG3198">
    <property type="taxonomic scope" value="Eukaryota"/>
</dbReference>